<evidence type="ECO:0000259" key="3">
    <source>
        <dbReference type="PROSITE" id="PS50075"/>
    </source>
</evidence>
<dbReference type="Gene3D" id="1.10.1200.10">
    <property type="entry name" value="ACP-like"/>
    <property type="match status" value="1"/>
</dbReference>
<dbReference type="AlphaFoldDB" id="A0A840P478"/>
<protein>
    <submittedName>
        <fullName evidence="4">Acyl carrier protein</fullName>
    </submittedName>
</protein>
<dbReference type="InterPro" id="IPR006162">
    <property type="entry name" value="Ppantetheine_attach_site"/>
</dbReference>
<dbReference type="SMART" id="SM00823">
    <property type="entry name" value="PKS_PP"/>
    <property type="match status" value="1"/>
</dbReference>
<evidence type="ECO:0000313" key="4">
    <source>
        <dbReference type="EMBL" id="MBB5132290.1"/>
    </source>
</evidence>
<feature type="domain" description="Carrier" evidence="3">
    <location>
        <begin position="10"/>
        <end position="84"/>
    </location>
</feature>
<dbReference type="Proteomes" id="UP000578449">
    <property type="component" value="Unassembled WGS sequence"/>
</dbReference>
<keyword evidence="5" id="KW-1185">Reference proteome</keyword>
<dbReference type="InterPro" id="IPR036736">
    <property type="entry name" value="ACP-like_sf"/>
</dbReference>
<dbReference type="RefSeq" id="WP_185049136.1">
    <property type="nucleotide sequence ID" value="NZ_BAABIX010000063.1"/>
</dbReference>
<dbReference type="InterPro" id="IPR009081">
    <property type="entry name" value="PP-bd_ACP"/>
</dbReference>
<dbReference type="Pfam" id="PF00550">
    <property type="entry name" value="PP-binding"/>
    <property type="match status" value="1"/>
</dbReference>
<reference evidence="4 5" key="1">
    <citation type="submission" date="2020-08" db="EMBL/GenBank/DDBJ databases">
        <title>Genomic Encyclopedia of Type Strains, Phase IV (KMG-IV): sequencing the most valuable type-strain genomes for metagenomic binning, comparative biology and taxonomic classification.</title>
        <authorList>
            <person name="Goeker M."/>
        </authorList>
    </citation>
    <scope>NUCLEOTIDE SEQUENCE [LARGE SCALE GENOMIC DNA]</scope>
    <source>
        <strain evidence="4 5">DSM 45615</strain>
    </source>
</reference>
<evidence type="ECO:0000313" key="5">
    <source>
        <dbReference type="Proteomes" id="UP000578449"/>
    </source>
</evidence>
<dbReference type="PROSITE" id="PS50075">
    <property type="entry name" value="CARRIER"/>
    <property type="match status" value="1"/>
</dbReference>
<dbReference type="EMBL" id="JACHGN010000004">
    <property type="protein sequence ID" value="MBB5132290.1"/>
    <property type="molecule type" value="Genomic_DNA"/>
</dbReference>
<organism evidence="4 5">
    <name type="scientific">Thermocatellispora tengchongensis</name>
    <dbReference type="NCBI Taxonomy" id="1073253"/>
    <lineage>
        <taxon>Bacteria</taxon>
        <taxon>Bacillati</taxon>
        <taxon>Actinomycetota</taxon>
        <taxon>Actinomycetes</taxon>
        <taxon>Streptosporangiales</taxon>
        <taxon>Streptosporangiaceae</taxon>
        <taxon>Thermocatellispora</taxon>
    </lineage>
</organism>
<proteinExistence type="predicted"/>
<evidence type="ECO:0000256" key="2">
    <source>
        <dbReference type="ARBA" id="ARBA00022553"/>
    </source>
</evidence>
<dbReference type="GO" id="GO:0031177">
    <property type="term" value="F:phosphopantetheine binding"/>
    <property type="evidence" value="ECO:0007669"/>
    <property type="project" value="InterPro"/>
</dbReference>
<accession>A0A840P478</accession>
<comment type="caution">
    <text evidence="4">The sequence shown here is derived from an EMBL/GenBank/DDBJ whole genome shotgun (WGS) entry which is preliminary data.</text>
</comment>
<keyword evidence="1" id="KW-0596">Phosphopantetheine</keyword>
<dbReference type="SUPFAM" id="SSF47336">
    <property type="entry name" value="ACP-like"/>
    <property type="match status" value="1"/>
</dbReference>
<name>A0A840P478_9ACTN</name>
<dbReference type="InterPro" id="IPR020806">
    <property type="entry name" value="PKS_PP-bd"/>
</dbReference>
<dbReference type="PROSITE" id="PS00012">
    <property type="entry name" value="PHOSPHOPANTETHEINE"/>
    <property type="match status" value="1"/>
</dbReference>
<gene>
    <name evidence="4" type="ORF">HNP84_002006</name>
</gene>
<evidence type="ECO:0000256" key="1">
    <source>
        <dbReference type="ARBA" id="ARBA00022450"/>
    </source>
</evidence>
<sequence>MTADNSASTASIRAWLTEQVALYVELAPEAIDHDTDLASYGMDSIRALTLAARIEDEFGIEVDEDLAWDHRTITAIAGVVAAELAKRVEAV</sequence>
<keyword evidence="2" id="KW-0597">Phosphoprotein</keyword>